<evidence type="ECO:0000256" key="1">
    <source>
        <dbReference type="ARBA" id="ARBA00005695"/>
    </source>
</evidence>
<evidence type="ECO:0000256" key="2">
    <source>
        <dbReference type="ARBA" id="ARBA00022729"/>
    </source>
</evidence>
<dbReference type="GO" id="GO:0042938">
    <property type="term" value="P:dipeptide transport"/>
    <property type="evidence" value="ECO:0007669"/>
    <property type="project" value="TreeGrafter"/>
</dbReference>
<dbReference type="PANTHER" id="PTHR30290:SF38">
    <property type="entry name" value="D,D-DIPEPTIDE-BINDING PERIPLASMIC PROTEIN DDPA-RELATED"/>
    <property type="match status" value="1"/>
</dbReference>
<dbReference type="RefSeq" id="WP_059314000.1">
    <property type="nucleotide sequence ID" value="NZ_CP013987.1"/>
</dbReference>
<dbReference type="Gene3D" id="3.40.190.10">
    <property type="entry name" value="Periplasmic binding protein-like II"/>
    <property type="match status" value="1"/>
</dbReference>
<dbReference type="PIRSF" id="PIRSF002741">
    <property type="entry name" value="MppA"/>
    <property type="match status" value="1"/>
</dbReference>
<dbReference type="InterPro" id="IPR030678">
    <property type="entry name" value="Peptide/Ni-bd"/>
</dbReference>
<keyword evidence="3" id="KW-0571">Peptide transport</keyword>
<keyword evidence="2 5" id="KW-0732">Signal</keyword>
<feature type="signal peptide" evidence="5">
    <location>
        <begin position="1"/>
        <end position="23"/>
    </location>
</feature>
<evidence type="ECO:0000256" key="4">
    <source>
        <dbReference type="ARBA" id="ARBA00022927"/>
    </source>
</evidence>
<dbReference type="GO" id="GO:0015031">
    <property type="term" value="P:protein transport"/>
    <property type="evidence" value="ECO:0007669"/>
    <property type="project" value="UniProtKB-KW"/>
</dbReference>
<dbReference type="GO" id="GO:0030288">
    <property type="term" value="C:outer membrane-bounded periplasmic space"/>
    <property type="evidence" value="ECO:0007669"/>
    <property type="project" value="TreeGrafter"/>
</dbReference>
<organism evidence="7 8">
    <name type="scientific">Pseudomonas oryzihabitans</name>
    <dbReference type="NCBI Taxonomy" id="47885"/>
    <lineage>
        <taxon>Bacteria</taxon>
        <taxon>Pseudomonadati</taxon>
        <taxon>Pseudomonadota</taxon>
        <taxon>Gammaproteobacteria</taxon>
        <taxon>Pseudomonadales</taxon>
        <taxon>Pseudomonadaceae</taxon>
        <taxon>Pseudomonas</taxon>
    </lineage>
</organism>
<comment type="similarity">
    <text evidence="1">Belongs to the bacterial solute-binding protein 5 family.</text>
</comment>
<accession>A0A0U4XRB7</accession>
<keyword evidence="4" id="KW-0813">Transport</keyword>
<evidence type="ECO:0000256" key="3">
    <source>
        <dbReference type="ARBA" id="ARBA00022856"/>
    </source>
</evidence>
<dbReference type="InterPro" id="IPR039424">
    <property type="entry name" value="SBP_5"/>
</dbReference>
<feature type="domain" description="Solute-binding protein family 5" evidence="6">
    <location>
        <begin position="68"/>
        <end position="447"/>
    </location>
</feature>
<evidence type="ECO:0000313" key="8">
    <source>
        <dbReference type="Proteomes" id="UP000064137"/>
    </source>
</evidence>
<dbReference type="GO" id="GO:0043190">
    <property type="term" value="C:ATP-binding cassette (ABC) transporter complex"/>
    <property type="evidence" value="ECO:0007669"/>
    <property type="project" value="InterPro"/>
</dbReference>
<dbReference type="SUPFAM" id="SSF53850">
    <property type="entry name" value="Periplasmic binding protein-like II"/>
    <property type="match status" value="1"/>
</dbReference>
<evidence type="ECO:0000256" key="5">
    <source>
        <dbReference type="SAM" id="SignalP"/>
    </source>
</evidence>
<reference evidence="7 8" key="1">
    <citation type="submission" date="2016-01" db="EMBL/GenBank/DDBJ databases">
        <title>Annotation of Pseudomonas oryzihabitans USDA-ARS-USMARC-56511.</title>
        <authorList>
            <person name="Harhay G.P."/>
            <person name="Harhay D.M."/>
            <person name="Smith T.P.L."/>
            <person name="Bono J.L."/>
            <person name="Heaton M.P."/>
            <person name="Clawson M.L."/>
            <person name="Chitko-Mckown C.G."/>
            <person name="Capik S.F."/>
            <person name="DeDonder K.D."/>
            <person name="Apley M.D."/>
            <person name="Lubbers B.V."/>
            <person name="White B.J."/>
            <person name="Larson R.L."/>
        </authorList>
    </citation>
    <scope>NUCLEOTIDE SEQUENCE [LARGE SCALE GENOMIC DNA]</scope>
    <source>
        <strain evidence="7 8">USDA-ARS-USMARC-56511</strain>
    </source>
</reference>
<dbReference type="PANTHER" id="PTHR30290">
    <property type="entry name" value="PERIPLASMIC BINDING COMPONENT OF ABC TRANSPORTER"/>
    <property type="match status" value="1"/>
</dbReference>
<dbReference type="Pfam" id="PF00496">
    <property type="entry name" value="SBP_bac_5"/>
    <property type="match status" value="1"/>
</dbReference>
<dbReference type="KEGG" id="por:APT59_05855"/>
<sequence>MSKPLFSLSLAALLCLTANAALARPLVVCTEANPEGFDPGRYTSGYTFNASATPLYDRLVEFKQGSAELEPGLAESWEISPDGLQYTFALRQGVKFHTTEYFKPSRDFNADDVVFSFERMLDKNNPWYNLSPSGYPYAAAMEMGSLIKSIEKVDDSHVRFTLNQPEAPFLADLAMAFGSILSKEYADSLLASKKTDDINQKPIGTGPYVFQRYAKDSNTRYKVNPDYFGQKPPMDGLVLAVTLDPNVRIQRVRNNECQIGLTVKPQDVPMLKQDKHLKLAQVESQTTSYLAMNTRHKPLSDVRVRQAIAMAFDQQNYLKTVFGEGGAKAAINPYPSSLLGYAKDIKPWPHDVEKAKALLKDAGYANGFTLKYYISTGSGPGGSPALVAQLIQGDLAKIGIKAEITQFEWGEFVKRTKAGEHDLMMMSWTGDNGDPDNFLTTNLSCAAVQGGENRSFWCDKAFNDAIEKAKRINDPAQRAALYEQAQQIFHQQMPWIPLAHPLFTDVLQPKVQGYVQSPLGVYDFSTVTLD</sequence>
<dbReference type="OrthoDB" id="9801912at2"/>
<evidence type="ECO:0000259" key="6">
    <source>
        <dbReference type="Pfam" id="PF00496"/>
    </source>
</evidence>
<name>A0A0U4XRB7_9PSED</name>
<gene>
    <name evidence="7" type="ORF">APT59_05855</name>
</gene>
<dbReference type="Gene3D" id="3.10.105.10">
    <property type="entry name" value="Dipeptide-binding Protein, Domain 3"/>
    <property type="match status" value="1"/>
</dbReference>
<proteinExistence type="inferred from homology"/>
<protein>
    <submittedName>
        <fullName evidence="7">Peptide ABC transporter substrate-binding protein</fullName>
    </submittedName>
</protein>
<dbReference type="AlphaFoldDB" id="A0A0U4XRB7"/>
<dbReference type="Gene3D" id="3.90.76.10">
    <property type="entry name" value="Dipeptide-binding Protein, Domain 1"/>
    <property type="match status" value="1"/>
</dbReference>
<dbReference type="GO" id="GO:1904680">
    <property type="term" value="F:peptide transmembrane transporter activity"/>
    <property type="evidence" value="ECO:0007669"/>
    <property type="project" value="TreeGrafter"/>
</dbReference>
<dbReference type="EMBL" id="CP013987">
    <property type="protein sequence ID" value="ALZ83753.1"/>
    <property type="molecule type" value="Genomic_DNA"/>
</dbReference>
<dbReference type="InterPro" id="IPR000914">
    <property type="entry name" value="SBP_5_dom"/>
</dbReference>
<dbReference type="FunFam" id="3.90.76.10:FF:000002">
    <property type="entry name" value="Dipeptide ABC transporter, substrate-binding protein"/>
    <property type="match status" value="1"/>
</dbReference>
<dbReference type="Proteomes" id="UP000064137">
    <property type="component" value="Chromosome"/>
</dbReference>
<evidence type="ECO:0000313" key="7">
    <source>
        <dbReference type="EMBL" id="ALZ83753.1"/>
    </source>
</evidence>
<feature type="chain" id="PRO_5006854190" evidence="5">
    <location>
        <begin position="24"/>
        <end position="530"/>
    </location>
</feature>
<keyword evidence="4" id="KW-0653">Protein transport</keyword>
<dbReference type="CDD" id="cd08493">
    <property type="entry name" value="PBP2_DppA_like"/>
    <property type="match status" value="1"/>
</dbReference>